<name>A0A3S5BLK3_9PLAT</name>
<gene>
    <name evidence="2" type="ORF">PXEA_LOCUS22600</name>
</gene>
<dbReference type="Proteomes" id="UP000784294">
    <property type="component" value="Unassembled WGS sequence"/>
</dbReference>
<evidence type="ECO:0000256" key="1">
    <source>
        <dbReference type="SAM" id="MobiDB-lite"/>
    </source>
</evidence>
<protein>
    <submittedName>
        <fullName evidence="2">Uncharacterized protein</fullName>
    </submittedName>
</protein>
<dbReference type="AlphaFoldDB" id="A0A3S5BLK3"/>
<evidence type="ECO:0000313" key="3">
    <source>
        <dbReference type="Proteomes" id="UP000784294"/>
    </source>
</evidence>
<organism evidence="2 3">
    <name type="scientific">Protopolystoma xenopodis</name>
    <dbReference type="NCBI Taxonomy" id="117903"/>
    <lineage>
        <taxon>Eukaryota</taxon>
        <taxon>Metazoa</taxon>
        <taxon>Spiralia</taxon>
        <taxon>Lophotrochozoa</taxon>
        <taxon>Platyhelminthes</taxon>
        <taxon>Monogenea</taxon>
        <taxon>Polyopisthocotylea</taxon>
        <taxon>Polystomatidea</taxon>
        <taxon>Polystomatidae</taxon>
        <taxon>Protopolystoma</taxon>
    </lineage>
</organism>
<accession>A0A3S5BLK3</accession>
<feature type="compositionally biased region" description="Pro residues" evidence="1">
    <location>
        <begin position="37"/>
        <end position="49"/>
    </location>
</feature>
<feature type="region of interest" description="Disordered" evidence="1">
    <location>
        <begin position="29"/>
        <end position="49"/>
    </location>
</feature>
<proteinExistence type="predicted"/>
<dbReference type="EMBL" id="CAAALY010100788">
    <property type="protein sequence ID" value="VEL29160.1"/>
    <property type="molecule type" value="Genomic_DNA"/>
</dbReference>
<keyword evidence="3" id="KW-1185">Reference proteome</keyword>
<reference evidence="2" key="1">
    <citation type="submission" date="2018-11" db="EMBL/GenBank/DDBJ databases">
        <authorList>
            <consortium name="Pathogen Informatics"/>
        </authorList>
    </citation>
    <scope>NUCLEOTIDE SEQUENCE</scope>
</reference>
<sequence>MLVEQQRLWVTGFDGRLLDPGQNVRQMGLKHGRKHFPPPPPPQPPPLDFSLVTPPPAPSLLSFPVSAHLQAKATTFRQVTASLYPALASSIASPPHPDTTRWYDTAPLDWDPSNVWPFARETRVNLASLRMPVGIGEDAEQH</sequence>
<comment type="caution">
    <text evidence="2">The sequence shown here is derived from an EMBL/GenBank/DDBJ whole genome shotgun (WGS) entry which is preliminary data.</text>
</comment>
<evidence type="ECO:0000313" key="2">
    <source>
        <dbReference type="EMBL" id="VEL29160.1"/>
    </source>
</evidence>